<dbReference type="OrthoDB" id="122388at2"/>
<evidence type="ECO:0000313" key="3">
    <source>
        <dbReference type="Proteomes" id="UP000324517"/>
    </source>
</evidence>
<sequence>MNEILSKPVLNVEDIQKYLEIGRRQSYELCNSGAFRVLRIGQRIKVPTQSFLEWVNGNN</sequence>
<proteinExistence type="predicted"/>
<dbReference type="InterPro" id="IPR041657">
    <property type="entry name" value="HTH_17"/>
</dbReference>
<gene>
    <name evidence="2" type="ORF">FZC75_02045</name>
</gene>
<evidence type="ECO:0000259" key="1">
    <source>
        <dbReference type="Pfam" id="PF12728"/>
    </source>
</evidence>
<dbReference type="Proteomes" id="UP000324517">
    <property type="component" value="Unassembled WGS sequence"/>
</dbReference>
<organism evidence="2 3">
    <name type="scientific">Sutcliffiella horikoshii</name>
    <dbReference type="NCBI Taxonomy" id="79883"/>
    <lineage>
        <taxon>Bacteria</taxon>
        <taxon>Bacillati</taxon>
        <taxon>Bacillota</taxon>
        <taxon>Bacilli</taxon>
        <taxon>Bacillales</taxon>
        <taxon>Bacillaceae</taxon>
        <taxon>Sutcliffiella</taxon>
    </lineage>
</organism>
<feature type="domain" description="Helix-turn-helix" evidence="1">
    <location>
        <begin position="9"/>
        <end position="58"/>
    </location>
</feature>
<dbReference type="AlphaFoldDB" id="A0A5D4TI72"/>
<comment type="caution">
    <text evidence="2">The sequence shown here is derived from an EMBL/GenBank/DDBJ whole genome shotgun (WGS) entry which is preliminary data.</text>
</comment>
<accession>A0A5D4TI72</accession>
<dbReference type="Pfam" id="PF12728">
    <property type="entry name" value="HTH_17"/>
    <property type="match status" value="1"/>
</dbReference>
<dbReference type="EMBL" id="VTET01000001">
    <property type="protein sequence ID" value="TYS74501.1"/>
    <property type="molecule type" value="Genomic_DNA"/>
</dbReference>
<reference evidence="2 3" key="1">
    <citation type="submission" date="2019-08" db="EMBL/GenBank/DDBJ databases">
        <title>Bacillus genomes from the desert of Cuatro Cienegas, Coahuila.</title>
        <authorList>
            <person name="Olmedo-Alvarez G."/>
        </authorList>
    </citation>
    <scope>NUCLEOTIDE SEQUENCE [LARGE SCALE GENOMIC DNA]</scope>
    <source>
        <strain evidence="2 3">CH98b_3T</strain>
    </source>
</reference>
<protein>
    <submittedName>
        <fullName evidence="2">Helix-turn-helix domain-containing protein</fullName>
    </submittedName>
</protein>
<evidence type="ECO:0000313" key="2">
    <source>
        <dbReference type="EMBL" id="TYS74501.1"/>
    </source>
</evidence>
<name>A0A5D4TI72_9BACI</name>
<dbReference type="RefSeq" id="WP_148978251.1">
    <property type="nucleotide sequence ID" value="NZ_JBNILM010000001.1"/>
</dbReference>